<dbReference type="AlphaFoldDB" id="A0A1E3AQT0"/>
<reference evidence="1 2" key="1">
    <citation type="submission" date="2016-07" db="EMBL/GenBank/DDBJ databases">
        <title>Characterization of isolates of Eisenbergiella tayi derived from blood cultures, using whole genome sequencing.</title>
        <authorList>
            <person name="Burdz T."/>
            <person name="Wiebe D."/>
            <person name="Huynh C."/>
            <person name="Bernard K."/>
        </authorList>
    </citation>
    <scope>NUCLEOTIDE SEQUENCE [LARGE SCALE GENOMIC DNA]</scope>
    <source>
        <strain evidence="1 2">NML 120489</strain>
    </source>
</reference>
<dbReference type="Proteomes" id="UP000095003">
    <property type="component" value="Unassembled WGS sequence"/>
</dbReference>
<sequence length="146" mass="16479">MNFFESELKKIMGDSAILKDQKYVGRMCYGTIGGDLRARVEFVTLGVSNHYAGIKASVINRKEGVVDSILLRFSDIWGKPKVSNPNFKEGVNPHIWTDNGKSDWYVFYPGAAEYRKAADTLENYLSIFQDVSMTQESQNCTMQMGT</sequence>
<protein>
    <submittedName>
        <fullName evidence="1">Uncharacterized protein</fullName>
    </submittedName>
</protein>
<accession>A0A1E3AQT0</accession>
<name>A0A1E3AQT0_9FIRM</name>
<proteinExistence type="predicted"/>
<dbReference type="PATRIC" id="fig|1432052.3.peg.3866"/>
<organism evidence="1 2">
    <name type="scientific">Eisenbergiella tayi</name>
    <dbReference type="NCBI Taxonomy" id="1432052"/>
    <lineage>
        <taxon>Bacteria</taxon>
        <taxon>Bacillati</taxon>
        <taxon>Bacillota</taxon>
        <taxon>Clostridia</taxon>
        <taxon>Lachnospirales</taxon>
        <taxon>Lachnospiraceae</taxon>
        <taxon>Eisenbergiella</taxon>
    </lineage>
</organism>
<gene>
    <name evidence="1" type="ORF">BEH84_03488</name>
</gene>
<evidence type="ECO:0000313" key="1">
    <source>
        <dbReference type="EMBL" id="ODM11059.1"/>
    </source>
</evidence>
<comment type="caution">
    <text evidence="1">The sequence shown here is derived from an EMBL/GenBank/DDBJ whole genome shotgun (WGS) entry which is preliminary data.</text>
</comment>
<dbReference type="RefSeq" id="WP_069157749.1">
    <property type="nucleotide sequence ID" value="NZ_DBFYTC010000047.1"/>
</dbReference>
<dbReference type="EMBL" id="MCGI01000003">
    <property type="protein sequence ID" value="ODM11059.1"/>
    <property type="molecule type" value="Genomic_DNA"/>
</dbReference>
<evidence type="ECO:0000313" key="2">
    <source>
        <dbReference type="Proteomes" id="UP000095003"/>
    </source>
</evidence>